<keyword evidence="3" id="KW-0966">Cell projection</keyword>
<accession>A0A644XIG0</accession>
<dbReference type="GO" id="GO:0009421">
    <property type="term" value="C:bacterial-type flagellum filament cap"/>
    <property type="evidence" value="ECO:0007669"/>
    <property type="project" value="InterPro"/>
</dbReference>
<evidence type="ECO:0000259" key="2">
    <source>
        <dbReference type="Pfam" id="PF07195"/>
    </source>
</evidence>
<comment type="caution">
    <text evidence="3">The sequence shown here is derived from an EMBL/GenBank/DDBJ whole genome shotgun (WGS) entry which is preliminary data.</text>
</comment>
<evidence type="ECO:0000256" key="1">
    <source>
        <dbReference type="SAM" id="Coils"/>
    </source>
</evidence>
<gene>
    <name evidence="3" type="primary">fliD_3</name>
    <name evidence="3" type="ORF">SDC9_62366</name>
</gene>
<name>A0A644XIG0_9ZZZZ</name>
<keyword evidence="1" id="KW-0175">Coiled coil</keyword>
<dbReference type="InterPro" id="IPR040026">
    <property type="entry name" value="FliD"/>
</dbReference>
<proteinExistence type="predicted"/>
<dbReference type="GO" id="GO:0007155">
    <property type="term" value="P:cell adhesion"/>
    <property type="evidence" value="ECO:0007669"/>
    <property type="project" value="InterPro"/>
</dbReference>
<reference evidence="3" key="1">
    <citation type="submission" date="2019-08" db="EMBL/GenBank/DDBJ databases">
        <authorList>
            <person name="Kucharzyk K."/>
            <person name="Murdoch R.W."/>
            <person name="Higgins S."/>
            <person name="Loffler F."/>
        </authorList>
    </citation>
    <scope>NUCLEOTIDE SEQUENCE</scope>
</reference>
<dbReference type="Pfam" id="PF07195">
    <property type="entry name" value="FliD_C"/>
    <property type="match status" value="1"/>
</dbReference>
<keyword evidence="3" id="KW-0282">Flagellum</keyword>
<keyword evidence="3" id="KW-0969">Cilium</keyword>
<dbReference type="AlphaFoldDB" id="A0A644XIG0"/>
<feature type="domain" description="Flagellar hook-associated protein 2 C-terminal" evidence="2">
    <location>
        <begin position="62"/>
        <end position="316"/>
    </location>
</feature>
<dbReference type="EMBL" id="VSSQ01002532">
    <property type="protein sequence ID" value="MPM15992.1"/>
    <property type="molecule type" value="Genomic_DNA"/>
</dbReference>
<dbReference type="PANTHER" id="PTHR30288">
    <property type="entry name" value="FLAGELLAR CAP/ASSEMBLY PROTEIN FLID"/>
    <property type="match status" value="1"/>
</dbReference>
<dbReference type="InterPro" id="IPR010809">
    <property type="entry name" value="FliD_C"/>
</dbReference>
<organism evidence="3">
    <name type="scientific">bioreactor metagenome</name>
    <dbReference type="NCBI Taxonomy" id="1076179"/>
    <lineage>
        <taxon>unclassified sequences</taxon>
        <taxon>metagenomes</taxon>
        <taxon>ecological metagenomes</taxon>
    </lineage>
</organism>
<protein>
    <submittedName>
        <fullName evidence="3">Flagellar hook-associated protein 2</fullName>
    </submittedName>
</protein>
<sequence>MLAEINGSDAGVTMQYSRLKDAFTITSNSTGADSTVTVSNLTGNAFGSSGAFGIGTGILATGQNSIAVIDGVTVERDSNSYTIDGVSYNHTQITDLSNEQATFTVTRDFSSTVDAVKTFVDGLNTLLTKFTTLLGEKSYANSYKPLTDAQRDEMSEKEIEQWEEKAKSGLLRHNSALSGLVTSLKGVFYSPAGGTGSNASAIGIATGNYYDTNKGLLVVDTEALTKALSEDPDYVISMFTGGSSTAASSDQGLIYKLRSALTAYQKNTADTIEETEDKIDKTDESIDSLKKKLSALAEKYYQKFSVMETALAKLNSQASYISQLFS</sequence>
<evidence type="ECO:0000313" key="3">
    <source>
        <dbReference type="EMBL" id="MPM15992.1"/>
    </source>
</evidence>
<feature type="coiled-coil region" evidence="1">
    <location>
        <begin position="272"/>
        <end position="299"/>
    </location>
</feature>
<dbReference type="GO" id="GO:0071973">
    <property type="term" value="P:bacterial-type flagellum-dependent cell motility"/>
    <property type="evidence" value="ECO:0007669"/>
    <property type="project" value="TreeGrafter"/>
</dbReference>
<dbReference type="PANTHER" id="PTHR30288:SF0">
    <property type="entry name" value="FLAGELLAR HOOK-ASSOCIATED PROTEIN 2"/>
    <property type="match status" value="1"/>
</dbReference>